<dbReference type="InterPro" id="IPR014229">
    <property type="entry name" value="Spore_YtfJ"/>
</dbReference>
<dbReference type="PANTHER" id="PTHR39162">
    <property type="entry name" value="GLL3345 PROTEIN"/>
    <property type="match status" value="1"/>
</dbReference>
<reference evidence="1" key="1">
    <citation type="submission" date="2023-06" db="EMBL/GenBank/DDBJ databases">
        <title>Robiginitalea aurantiacus sp. nov. and Algoriphagus sediminis sp. nov., isolated from coastal sediment.</title>
        <authorList>
            <person name="Zhou Z.Y."/>
            <person name="An J."/>
            <person name="Jia Y.W."/>
            <person name="Du Z.J."/>
        </authorList>
    </citation>
    <scope>NUCLEOTIDE SEQUENCE</scope>
    <source>
        <strain evidence="1">M39</strain>
    </source>
</reference>
<sequence>MDLHFEEVLEKITEFMKSEANTETVVGKPFELGEFTCVPVIKLGMGFGSGGGEGTEVKKGKGQGAGAGAGMGIEPIGFLVTKGDHISFLQAGKTSGLAAAFEKVPDLIEKLAKTKMTESVPV</sequence>
<proteinExistence type="predicted"/>
<dbReference type="Pfam" id="PF09579">
    <property type="entry name" value="Spore_YtfJ"/>
    <property type="match status" value="1"/>
</dbReference>
<dbReference type="PANTHER" id="PTHR39162:SF1">
    <property type="entry name" value="SPORULATION PROTEIN YTFJ"/>
    <property type="match status" value="1"/>
</dbReference>
<evidence type="ECO:0000313" key="2">
    <source>
        <dbReference type="Proteomes" id="UP001174839"/>
    </source>
</evidence>
<comment type="caution">
    <text evidence="1">The sequence shown here is derived from an EMBL/GenBank/DDBJ whole genome shotgun (WGS) entry which is preliminary data.</text>
</comment>
<gene>
    <name evidence="1" type="ORF">QU605_12275</name>
</gene>
<dbReference type="Proteomes" id="UP001174839">
    <property type="component" value="Unassembled WGS sequence"/>
</dbReference>
<dbReference type="PIRSF" id="PIRSF021377">
    <property type="entry name" value="YtfJ"/>
    <property type="match status" value="1"/>
</dbReference>
<organism evidence="1 2">
    <name type="scientific">Robiginitalea aurantiaca</name>
    <dbReference type="NCBI Taxonomy" id="3056915"/>
    <lineage>
        <taxon>Bacteria</taxon>
        <taxon>Pseudomonadati</taxon>
        <taxon>Bacteroidota</taxon>
        <taxon>Flavobacteriia</taxon>
        <taxon>Flavobacteriales</taxon>
        <taxon>Flavobacteriaceae</taxon>
        <taxon>Robiginitalea</taxon>
    </lineage>
</organism>
<accession>A0ABT7WH47</accession>
<protein>
    <submittedName>
        <fullName evidence="1">Spore germination protein GerW family protein</fullName>
    </submittedName>
</protein>
<dbReference type="RefSeq" id="WP_289725618.1">
    <property type="nucleotide sequence ID" value="NZ_JAUDUY010000007.1"/>
</dbReference>
<evidence type="ECO:0000313" key="1">
    <source>
        <dbReference type="EMBL" id="MDM9632253.1"/>
    </source>
</evidence>
<name>A0ABT7WH47_9FLAO</name>
<keyword evidence="2" id="KW-1185">Reference proteome</keyword>
<dbReference type="EMBL" id="JAUDUY010000007">
    <property type="protein sequence ID" value="MDM9632253.1"/>
    <property type="molecule type" value="Genomic_DNA"/>
</dbReference>